<comment type="similarity">
    <text evidence="2 7">Belongs to the ExbD/TolR family.</text>
</comment>
<keyword evidence="10" id="KW-1185">Reference proteome</keyword>
<comment type="subcellular location">
    <subcellularLocation>
        <location evidence="1">Cell membrane</location>
        <topology evidence="1">Single-pass membrane protein</topology>
    </subcellularLocation>
    <subcellularLocation>
        <location evidence="7">Cell membrane</location>
        <topology evidence="7">Single-pass type II membrane protein</topology>
    </subcellularLocation>
</comment>
<evidence type="ECO:0000256" key="6">
    <source>
        <dbReference type="ARBA" id="ARBA00023136"/>
    </source>
</evidence>
<evidence type="ECO:0000256" key="4">
    <source>
        <dbReference type="ARBA" id="ARBA00022692"/>
    </source>
</evidence>
<dbReference type="RefSeq" id="WP_120099851.1">
    <property type="nucleotide sequence ID" value="NZ_CP031843.2"/>
</dbReference>
<organism evidence="9 10">
    <name type="scientific">Bartonella kosoyi</name>
    <dbReference type="NCBI Taxonomy" id="2133959"/>
    <lineage>
        <taxon>Bacteria</taxon>
        <taxon>Pseudomonadati</taxon>
        <taxon>Pseudomonadota</taxon>
        <taxon>Alphaproteobacteria</taxon>
        <taxon>Hyphomicrobiales</taxon>
        <taxon>Bartonellaceae</taxon>
        <taxon>Bartonella</taxon>
    </lineage>
</organism>
<proteinExistence type="inferred from homology"/>
<keyword evidence="7" id="KW-0813">Transport</keyword>
<evidence type="ECO:0000256" key="3">
    <source>
        <dbReference type="ARBA" id="ARBA00022475"/>
    </source>
</evidence>
<dbReference type="GO" id="GO:0022857">
    <property type="term" value="F:transmembrane transporter activity"/>
    <property type="evidence" value="ECO:0007669"/>
    <property type="project" value="InterPro"/>
</dbReference>
<dbReference type="PANTHER" id="PTHR30558">
    <property type="entry name" value="EXBD MEMBRANE COMPONENT OF PMF-DRIVEN MACROMOLECULE IMPORT SYSTEM"/>
    <property type="match status" value="1"/>
</dbReference>
<name>A0A5B9CUD7_9HYPH</name>
<dbReference type="KEGG" id="bky:D1093_00125"/>
<evidence type="ECO:0000256" key="1">
    <source>
        <dbReference type="ARBA" id="ARBA00004162"/>
    </source>
</evidence>
<keyword evidence="5 8" id="KW-1133">Transmembrane helix</keyword>
<dbReference type="AlphaFoldDB" id="A0A5B9CUD7"/>
<dbReference type="EMBL" id="CP031843">
    <property type="protein sequence ID" value="QEE08094.1"/>
    <property type="molecule type" value="Genomic_DNA"/>
</dbReference>
<gene>
    <name evidence="9" type="ORF">D1093_00125</name>
</gene>
<evidence type="ECO:0000256" key="8">
    <source>
        <dbReference type="SAM" id="Phobius"/>
    </source>
</evidence>
<evidence type="ECO:0000256" key="7">
    <source>
        <dbReference type="RuleBase" id="RU003879"/>
    </source>
</evidence>
<evidence type="ECO:0000313" key="10">
    <source>
        <dbReference type="Proteomes" id="UP000321940"/>
    </source>
</evidence>
<dbReference type="InterPro" id="IPR003400">
    <property type="entry name" value="ExbD"/>
</dbReference>
<dbReference type="PANTHER" id="PTHR30558:SF9">
    <property type="entry name" value="BIOPOLYMER TRANSPORT PROTEIN EXBD"/>
    <property type="match status" value="1"/>
</dbReference>
<evidence type="ECO:0000313" key="9">
    <source>
        <dbReference type="EMBL" id="QEE08094.1"/>
    </source>
</evidence>
<evidence type="ECO:0000256" key="5">
    <source>
        <dbReference type="ARBA" id="ARBA00022989"/>
    </source>
</evidence>
<keyword evidence="3" id="KW-1003">Cell membrane</keyword>
<feature type="transmembrane region" description="Helical" evidence="8">
    <location>
        <begin position="20"/>
        <end position="43"/>
    </location>
</feature>
<keyword evidence="6 8" id="KW-0472">Membrane</keyword>
<dbReference type="Gene3D" id="3.30.420.270">
    <property type="match status" value="1"/>
</dbReference>
<reference evidence="9 10" key="1">
    <citation type="journal article" date="2020" name="Int. J. Syst. Evol. Microbiol.">
        <title>Bartonella kosoyi sp. nov. and Bartonella krasnovii sp. nov., two novel species closely related to the zoonotic Bartonella elizabethae, isolated from black rats and wild desert rodent-fleas.</title>
        <authorList>
            <person name="Gutierrez R."/>
            <person name="Shalit T."/>
            <person name="Markus B."/>
            <person name="Yuan C."/>
            <person name="Nachum-Biala Y."/>
            <person name="Elad D."/>
            <person name="Harrus S."/>
        </authorList>
    </citation>
    <scope>NUCLEOTIDE SEQUENCE [LARGE SCALE GENOMIC DNA]</scope>
    <source>
        <strain evidence="9 10">Tel Aviv</strain>
    </source>
</reference>
<keyword evidence="4 7" id="KW-0812">Transmembrane</keyword>
<keyword evidence="7" id="KW-0653">Protein transport</keyword>
<dbReference type="GO" id="GO:0005886">
    <property type="term" value="C:plasma membrane"/>
    <property type="evidence" value="ECO:0007669"/>
    <property type="project" value="UniProtKB-SubCell"/>
</dbReference>
<dbReference type="Proteomes" id="UP000321940">
    <property type="component" value="Chromosome"/>
</dbReference>
<accession>A0A5B9CUD7</accession>
<sequence>MKASFNDDFDLDESGLYSEINVTPFIDVVLVLLIVFMVAAPLATSVIPVQLPSITQAPSVVQPDEPLYVTLQKDHSLYIGDHLIEQAALRETLLRETKQNLETKILIKADSEIDYGIVIDLLNKIRMAGYHKIGLVGLQNSPNLAARGRGNHKTADTKNGPVVADGTLEGAGANVVGQEAATMSDAVNAHISGTSGMAFEP</sequence>
<protein>
    <submittedName>
        <fullName evidence="9">Biopolymer transporter ExbD</fullName>
    </submittedName>
</protein>
<dbReference type="Pfam" id="PF02472">
    <property type="entry name" value="ExbD"/>
    <property type="match status" value="1"/>
</dbReference>
<dbReference type="GO" id="GO:0015031">
    <property type="term" value="P:protein transport"/>
    <property type="evidence" value="ECO:0007669"/>
    <property type="project" value="UniProtKB-KW"/>
</dbReference>
<evidence type="ECO:0000256" key="2">
    <source>
        <dbReference type="ARBA" id="ARBA00005811"/>
    </source>
</evidence>